<keyword evidence="9" id="KW-1185">Reference proteome</keyword>
<dbReference type="Proteomes" id="UP000264006">
    <property type="component" value="Chromosome"/>
</dbReference>
<dbReference type="SUPFAM" id="SSF52540">
    <property type="entry name" value="P-loop containing nucleoside triphosphate hydrolases"/>
    <property type="match status" value="1"/>
</dbReference>
<keyword evidence="4" id="KW-0067">ATP-binding</keyword>
<dbReference type="InterPro" id="IPR010222">
    <property type="entry name" value="RNA_helicase_HrpA"/>
</dbReference>
<dbReference type="SMART" id="SM00490">
    <property type="entry name" value="HELICc"/>
    <property type="match status" value="1"/>
</dbReference>
<dbReference type="PANTHER" id="PTHR18934:SF99">
    <property type="entry name" value="ATP-DEPENDENT RNA HELICASE DHX37-RELATED"/>
    <property type="match status" value="1"/>
</dbReference>
<feature type="domain" description="Helicase ATP-binding" evidence="6">
    <location>
        <begin position="39"/>
        <end position="202"/>
    </location>
</feature>
<dbReference type="RefSeq" id="WP_164710481.1">
    <property type="nucleotide sequence ID" value="NZ_CP031165.1"/>
</dbReference>
<sequence>MTSTATGARGGPAGDRTPSIPTPSRPPELPITDRADEIVAAIRDHQVVVVAGETGSGKSTQLPKLCIEAGRGTNGLIGHTQPRRIAARAVAERVAEELNSRVGDLVGYAVRFTDTVSKRSVIKVMTDGILLNELQRDRQLRAYDTIIIDEAHERGLNIDFVLGYLAQLLPKRPDLKLIITSATIDTERFAAHFATDGVPAPIIEVSGRTYPVDVRYRPLEHADSDGNVAELDLVDGIVEAVEELVDQGPGDILVFASGERDIRDAADALGKAKLKGTEILPLYARLSAAEQHRVFSGHKGRRIVIATNIAETSLTVPGIRYVVDPGLARMSRYSRKTKVQRLPIEKISQASANQRSGRCGRLGPGVAIRLYAEEDFEARPAFTEPEILRTNLASVILRMTAIGLGDVDAFPFLEAPDRRQVADGVALLEELGAIVPDASAPGGRALTEVGTRLARLPVDPRLARMVLAAEEEGCVHEVMVIASGLSIQDPRERPQDKAHTAEQYHARFVEPGSDFLTLLNLWDHLRDQQHQLSGNQFRKRCRQEFLHWLRVREWQDVYSQLRRIVKDLGIAISKDPDNHDGIHRSMLAGLLSNVGVRDGDSREYLGTRSTRFVLGRRSALADHPPGWVVAAELVETNRLWASMASAIRPRWIEELAGDLVTRSHSDPEWSRNRAAATTLEKVVFRGLPIVQGRRINLGRIDRAQARAMFIEHALVNGDWDHSHRFLAANADTVARVRELEARLRRPGLLAPEDVLADHYDAHVGADVVNGASFDKWWRGVSRDRPHLLDVTVDQLLAGGHDSLADLTHYPDTWTVGGNDLSLDYAYDPEDPQADGVTVDIPLEMLPRIQPGHFDWQVPGLRHELIVALIRALPKSLRRALVPAPDTATRALQRIGPDDGPLLPALARELTRLSGVTITPQDWAGARLPPHLRMRYRIVGDKGPLASGTDLSALKEGVATHLRSAVRKAAPFPEHRGLTDWTFGDLPRVVSNRAGDVEVRAYPTLVDEGTTAGVRSVTTEAEQARAMAAGTRRLLRLALPTMVRVVAGQLDQQQKLQLTMAPHPDVPAVIEDCLDCVIDAIVEDAGGPAWTAADFAELRKDVRERAPRLVVVTARATAHIVQRAGTVRERLRQPLPPSFDDAKRDVAQQLGRMVYPGFVARTGGSRLPHLPRYLQGMVVRLDTMGRNPDRDREGMALVRDLEEELRLLVDTRGPSLDPIAAQSVRWQLEELRISLFAQQVGTAERISEARVRQRLLDLRTGRA</sequence>
<dbReference type="PROSITE" id="PS51192">
    <property type="entry name" value="HELICASE_ATP_BIND_1"/>
    <property type="match status" value="1"/>
</dbReference>
<accession>A0A346XYN2</accession>
<dbReference type="InterPro" id="IPR027417">
    <property type="entry name" value="P-loop_NTPase"/>
</dbReference>
<name>A0A346XYN2_9ACTN</name>
<reference evidence="8 9" key="1">
    <citation type="submission" date="2018-09" db="EMBL/GenBank/DDBJ databases">
        <title>Complete genome sequence of Euzebya sp. DY32-46 isolated from seawater of Pacific Ocean.</title>
        <authorList>
            <person name="Xu L."/>
            <person name="Wu Y.-H."/>
            <person name="Xu X.-W."/>
        </authorList>
    </citation>
    <scope>NUCLEOTIDE SEQUENCE [LARGE SCALE GENOMIC DNA]</scope>
    <source>
        <strain evidence="8 9">DY32-46</strain>
    </source>
</reference>
<dbReference type="InterPro" id="IPR011545">
    <property type="entry name" value="DEAD/DEAH_box_helicase_dom"/>
</dbReference>
<feature type="region of interest" description="Disordered" evidence="5">
    <location>
        <begin position="1"/>
        <end position="30"/>
    </location>
</feature>
<evidence type="ECO:0000256" key="5">
    <source>
        <dbReference type="SAM" id="MobiDB-lite"/>
    </source>
</evidence>
<dbReference type="GO" id="GO:0003723">
    <property type="term" value="F:RNA binding"/>
    <property type="evidence" value="ECO:0007669"/>
    <property type="project" value="TreeGrafter"/>
</dbReference>
<dbReference type="EMBL" id="CP031165">
    <property type="protein sequence ID" value="AXV07329.1"/>
    <property type="molecule type" value="Genomic_DNA"/>
</dbReference>
<keyword evidence="3 8" id="KW-0347">Helicase</keyword>
<gene>
    <name evidence="8" type="ORF">DVS28_a2650</name>
</gene>
<evidence type="ECO:0000259" key="6">
    <source>
        <dbReference type="PROSITE" id="PS51192"/>
    </source>
</evidence>
<dbReference type="InterPro" id="IPR007502">
    <property type="entry name" value="Helicase-assoc_dom"/>
</dbReference>
<dbReference type="PANTHER" id="PTHR18934">
    <property type="entry name" value="ATP-DEPENDENT RNA HELICASE"/>
    <property type="match status" value="1"/>
</dbReference>
<dbReference type="GO" id="GO:0003724">
    <property type="term" value="F:RNA helicase activity"/>
    <property type="evidence" value="ECO:0007669"/>
    <property type="project" value="InterPro"/>
</dbReference>
<evidence type="ECO:0000313" key="9">
    <source>
        <dbReference type="Proteomes" id="UP000264006"/>
    </source>
</evidence>
<evidence type="ECO:0000256" key="3">
    <source>
        <dbReference type="ARBA" id="ARBA00022806"/>
    </source>
</evidence>
<evidence type="ECO:0000259" key="7">
    <source>
        <dbReference type="PROSITE" id="PS51194"/>
    </source>
</evidence>
<dbReference type="GO" id="GO:0005524">
    <property type="term" value="F:ATP binding"/>
    <property type="evidence" value="ECO:0007669"/>
    <property type="project" value="UniProtKB-KW"/>
</dbReference>
<proteinExistence type="predicted"/>
<organism evidence="8 9">
    <name type="scientific">Euzebya pacifica</name>
    <dbReference type="NCBI Taxonomy" id="1608957"/>
    <lineage>
        <taxon>Bacteria</taxon>
        <taxon>Bacillati</taxon>
        <taxon>Actinomycetota</taxon>
        <taxon>Nitriliruptoria</taxon>
        <taxon>Euzebyales</taxon>
    </lineage>
</organism>
<evidence type="ECO:0000256" key="1">
    <source>
        <dbReference type="ARBA" id="ARBA00022741"/>
    </source>
</evidence>
<dbReference type="FunFam" id="1.20.120.1080:FF:000005">
    <property type="entry name" value="ATP-dependent helicase HrpA"/>
    <property type="match status" value="1"/>
</dbReference>
<dbReference type="Pfam" id="PF21010">
    <property type="entry name" value="HA2_C"/>
    <property type="match status" value="1"/>
</dbReference>
<dbReference type="PROSITE" id="PS51194">
    <property type="entry name" value="HELICASE_CTER"/>
    <property type="match status" value="1"/>
</dbReference>
<dbReference type="InterPro" id="IPR024590">
    <property type="entry name" value="HrpA_C"/>
</dbReference>
<evidence type="ECO:0000256" key="4">
    <source>
        <dbReference type="ARBA" id="ARBA00022840"/>
    </source>
</evidence>
<dbReference type="InterPro" id="IPR001650">
    <property type="entry name" value="Helicase_C-like"/>
</dbReference>
<dbReference type="AlphaFoldDB" id="A0A346XYN2"/>
<dbReference type="NCBIfam" id="NF008348">
    <property type="entry name" value="PRK11131.1"/>
    <property type="match status" value="1"/>
</dbReference>
<dbReference type="SMART" id="SM00487">
    <property type="entry name" value="DEXDc"/>
    <property type="match status" value="1"/>
</dbReference>
<dbReference type="NCBIfam" id="TIGR01967">
    <property type="entry name" value="DEAH_box_HrpA"/>
    <property type="match status" value="1"/>
</dbReference>
<feature type="compositionally biased region" description="Pro residues" evidence="5">
    <location>
        <begin position="20"/>
        <end position="29"/>
    </location>
</feature>
<dbReference type="InterPro" id="IPR014001">
    <property type="entry name" value="Helicase_ATP-bd"/>
</dbReference>
<dbReference type="CDD" id="cd18791">
    <property type="entry name" value="SF2_C_RHA"/>
    <property type="match status" value="1"/>
</dbReference>
<dbReference type="GO" id="GO:0016787">
    <property type="term" value="F:hydrolase activity"/>
    <property type="evidence" value="ECO:0007669"/>
    <property type="project" value="UniProtKB-KW"/>
</dbReference>
<evidence type="ECO:0000256" key="2">
    <source>
        <dbReference type="ARBA" id="ARBA00022801"/>
    </source>
</evidence>
<dbReference type="Pfam" id="PF11898">
    <property type="entry name" value="DUF3418"/>
    <property type="match status" value="1"/>
</dbReference>
<dbReference type="Gene3D" id="1.20.120.1080">
    <property type="match status" value="1"/>
</dbReference>
<keyword evidence="2" id="KW-0378">Hydrolase</keyword>
<dbReference type="Pfam" id="PF00270">
    <property type="entry name" value="DEAD"/>
    <property type="match status" value="1"/>
</dbReference>
<dbReference type="Pfam" id="PF00271">
    <property type="entry name" value="Helicase_C"/>
    <property type="match status" value="1"/>
</dbReference>
<dbReference type="InterPro" id="IPR011709">
    <property type="entry name" value="DEAD-box_helicase_OB_fold"/>
</dbReference>
<evidence type="ECO:0000313" key="8">
    <source>
        <dbReference type="EMBL" id="AXV07329.1"/>
    </source>
</evidence>
<protein>
    <submittedName>
        <fullName evidence="8">ATP-dependent helicase hrpA</fullName>
    </submittedName>
</protein>
<dbReference type="Pfam" id="PF07717">
    <property type="entry name" value="OB_NTP_bind"/>
    <property type="match status" value="1"/>
</dbReference>
<feature type="domain" description="Helicase C-terminal" evidence="7">
    <location>
        <begin position="236"/>
        <end position="403"/>
    </location>
</feature>
<keyword evidence="1" id="KW-0547">Nucleotide-binding</keyword>
<dbReference type="Gene3D" id="3.40.50.300">
    <property type="entry name" value="P-loop containing nucleotide triphosphate hydrolases"/>
    <property type="match status" value="2"/>
</dbReference>
<dbReference type="InterPro" id="IPR003593">
    <property type="entry name" value="AAA+_ATPase"/>
</dbReference>
<dbReference type="SMART" id="SM00847">
    <property type="entry name" value="HA2"/>
    <property type="match status" value="1"/>
</dbReference>
<dbReference type="KEGG" id="euz:DVS28_a2650"/>
<dbReference type="SMART" id="SM00382">
    <property type="entry name" value="AAA"/>
    <property type="match status" value="1"/>
</dbReference>